<name>A0A7W5B444_9BACL</name>
<dbReference type="RefSeq" id="WP_183604041.1">
    <property type="nucleotide sequence ID" value="NZ_JACHXK010000024.1"/>
</dbReference>
<reference evidence="1 2" key="1">
    <citation type="submission" date="2020-08" db="EMBL/GenBank/DDBJ databases">
        <title>Genomic Encyclopedia of Type Strains, Phase III (KMG-III): the genomes of soil and plant-associated and newly described type strains.</title>
        <authorList>
            <person name="Whitman W."/>
        </authorList>
    </citation>
    <scope>NUCLEOTIDE SEQUENCE [LARGE SCALE GENOMIC DNA]</scope>
    <source>
        <strain evidence="1 2">CECT 5862</strain>
    </source>
</reference>
<evidence type="ECO:0000313" key="2">
    <source>
        <dbReference type="Proteomes" id="UP000570361"/>
    </source>
</evidence>
<protein>
    <submittedName>
        <fullName evidence="1">Uncharacterized protein</fullName>
    </submittedName>
</protein>
<evidence type="ECO:0000313" key="1">
    <source>
        <dbReference type="EMBL" id="MBB3113978.1"/>
    </source>
</evidence>
<gene>
    <name evidence="1" type="ORF">FHS18_006094</name>
</gene>
<keyword evidence="2" id="KW-1185">Reference proteome</keyword>
<sequence>MGSIIPERHPDIPVFDGLKPFRNDYRVDGDRWREIYDFYLEELPKQGWTADYEQAFGDHEAGSINEPGGFMSRWRKDGFDRELWIWASYNTLEDRTEVTYDKHPINTASTWIQEAPSQVCVSYATDLEDCNPITEQSRIAVLVSLINSAIDWEEAKEPRAHTSIIELGKLEVKILYEGDQEIYLVSNNGTKLMKPEHELFEAAGIVR</sequence>
<dbReference type="Proteomes" id="UP000570361">
    <property type="component" value="Unassembled WGS sequence"/>
</dbReference>
<dbReference type="EMBL" id="JACHXK010000024">
    <property type="protein sequence ID" value="MBB3113978.1"/>
    <property type="molecule type" value="Genomic_DNA"/>
</dbReference>
<dbReference type="AlphaFoldDB" id="A0A7W5B444"/>
<accession>A0A7W5B444</accession>
<organism evidence="1 2">
    <name type="scientific">Paenibacillus phyllosphaerae</name>
    <dbReference type="NCBI Taxonomy" id="274593"/>
    <lineage>
        <taxon>Bacteria</taxon>
        <taxon>Bacillati</taxon>
        <taxon>Bacillota</taxon>
        <taxon>Bacilli</taxon>
        <taxon>Bacillales</taxon>
        <taxon>Paenibacillaceae</taxon>
        <taxon>Paenibacillus</taxon>
    </lineage>
</organism>
<proteinExistence type="predicted"/>
<comment type="caution">
    <text evidence="1">The sequence shown here is derived from an EMBL/GenBank/DDBJ whole genome shotgun (WGS) entry which is preliminary data.</text>
</comment>